<evidence type="ECO:0000313" key="9">
    <source>
        <dbReference type="Proteomes" id="UP001595556"/>
    </source>
</evidence>
<evidence type="ECO:0000256" key="4">
    <source>
        <dbReference type="ARBA" id="ARBA00023136"/>
    </source>
</evidence>
<evidence type="ECO:0000256" key="6">
    <source>
        <dbReference type="SAM" id="MobiDB-lite"/>
    </source>
</evidence>
<gene>
    <name evidence="8" type="ORF">ACFOEN_00240</name>
</gene>
<feature type="region of interest" description="Disordered" evidence="6">
    <location>
        <begin position="1"/>
        <end position="20"/>
    </location>
</feature>
<accession>A0ABV7H221</accession>
<keyword evidence="5" id="KW-0464">Manganese</keyword>
<evidence type="ECO:0000256" key="3">
    <source>
        <dbReference type="ARBA" id="ARBA00022723"/>
    </source>
</evidence>
<dbReference type="InterPro" id="IPR004843">
    <property type="entry name" value="Calcineurin-like_PHP"/>
</dbReference>
<keyword evidence="3" id="KW-0479">Metal-binding</keyword>
<sequence length="338" mass="37847">MLPAQAPQSQPTLPASMNAAGLLRQLADEAHAAAPTAPERSDQRNSPRIEGDGDTSHRWRAIWISDIHLGTPGCQAKHLLDFLKHTESDALYLVGDIVDGWALKRRWFWPQAHNDVVQKVLRKARKGTRVIFVPGNHDEAARQFVGLHFGGIEVAEEAIHHTADGKRLWITHGDLFDGVVQCARWLAYVGDWLYEFTLKLNRILNNARAKLGMPYWSVSKYLKHKVKRAVNYVTDFERAVAFEARHRGLDGVVCGHIHAAEIREIDGTLYCNDGDWVESLTALVEHADGRLEIIDWGQVMRERESALNAALQPALSRPANMPTQPQPQAEPSPEPVQA</sequence>
<keyword evidence="4" id="KW-0472">Membrane</keyword>
<keyword evidence="8" id="KW-0378">Hydrolase</keyword>
<keyword evidence="2" id="KW-0997">Cell inner membrane</keyword>
<dbReference type="EMBL" id="JBHRTI010000001">
    <property type="protein sequence ID" value="MFC3146062.1"/>
    <property type="molecule type" value="Genomic_DNA"/>
</dbReference>
<dbReference type="CDD" id="cd07398">
    <property type="entry name" value="MPP_YbbF-LpxH"/>
    <property type="match status" value="1"/>
</dbReference>
<evidence type="ECO:0000313" key="8">
    <source>
        <dbReference type="EMBL" id="MFC3146062.1"/>
    </source>
</evidence>
<feature type="domain" description="Calcineurin-like phosphoesterase" evidence="7">
    <location>
        <begin position="62"/>
        <end position="259"/>
    </location>
</feature>
<dbReference type="EC" id="3.6.1.54" evidence="8"/>
<dbReference type="SUPFAM" id="SSF56300">
    <property type="entry name" value="Metallo-dependent phosphatases"/>
    <property type="match status" value="1"/>
</dbReference>
<feature type="compositionally biased region" description="Pro residues" evidence="6">
    <location>
        <begin position="324"/>
        <end position="338"/>
    </location>
</feature>
<dbReference type="GO" id="GO:0016787">
    <property type="term" value="F:hydrolase activity"/>
    <property type="evidence" value="ECO:0007669"/>
    <property type="project" value="UniProtKB-KW"/>
</dbReference>
<organism evidence="8 9">
    <name type="scientific">Piscinibacterium candidicorallinum</name>
    <dbReference type="NCBI Taxonomy" id="1793872"/>
    <lineage>
        <taxon>Bacteria</taxon>
        <taxon>Pseudomonadati</taxon>
        <taxon>Pseudomonadota</taxon>
        <taxon>Betaproteobacteria</taxon>
        <taxon>Burkholderiales</taxon>
        <taxon>Piscinibacterium</taxon>
    </lineage>
</organism>
<dbReference type="PANTHER" id="PTHR34990">
    <property type="entry name" value="UDP-2,3-DIACYLGLUCOSAMINE HYDROLASE-RELATED"/>
    <property type="match status" value="1"/>
</dbReference>
<dbReference type="InterPro" id="IPR043461">
    <property type="entry name" value="LpxH-like"/>
</dbReference>
<feature type="compositionally biased region" description="Polar residues" evidence="6">
    <location>
        <begin position="1"/>
        <end position="15"/>
    </location>
</feature>
<feature type="region of interest" description="Disordered" evidence="6">
    <location>
        <begin position="311"/>
        <end position="338"/>
    </location>
</feature>
<dbReference type="Gene3D" id="3.60.21.10">
    <property type="match status" value="1"/>
</dbReference>
<keyword evidence="1" id="KW-1003">Cell membrane</keyword>
<dbReference type="PANTHER" id="PTHR34990:SF2">
    <property type="entry name" value="BLL8164 PROTEIN"/>
    <property type="match status" value="1"/>
</dbReference>
<reference evidence="9" key="1">
    <citation type="journal article" date="2019" name="Int. J. Syst. Evol. Microbiol.">
        <title>The Global Catalogue of Microorganisms (GCM) 10K type strain sequencing project: providing services to taxonomists for standard genome sequencing and annotation.</title>
        <authorList>
            <consortium name="The Broad Institute Genomics Platform"/>
            <consortium name="The Broad Institute Genome Sequencing Center for Infectious Disease"/>
            <person name="Wu L."/>
            <person name="Ma J."/>
        </authorList>
    </citation>
    <scope>NUCLEOTIDE SEQUENCE [LARGE SCALE GENOMIC DNA]</scope>
    <source>
        <strain evidence="9">KCTC 52168</strain>
    </source>
</reference>
<comment type="caution">
    <text evidence="8">The sequence shown here is derived from an EMBL/GenBank/DDBJ whole genome shotgun (WGS) entry which is preliminary data.</text>
</comment>
<dbReference type="Proteomes" id="UP001595556">
    <property type="component" value="Unassembled WGS sequence"/>
</dbReference>
<name>A0ABV7H221_9BURK</name>
<protein>
    <submittedName>
        <fullName evidence="8">UDP-2,3-diacylglucosamine diphosphatase</fullName>
        <ecNumber evidence="8">3.6.1.54</ecNumber>
    </submittedName>
</protein>
<feature type="compositionally biased region" description="Basic and acidic residues" evidence="6">
    <location>
        <begin position="39"/>
        <end position="54"/>
    </location>
</feature>
<dbReference type="RefSeq" id="WP_377300352.1">
    <property type="nucleotide sequence ID" value="NZ_JBHRTI010000001.1"/>
</dbReference>
<dbReference type="Pfam" id="PF00149">
    <property type="entry name" value="Metallophos"/>
    <property type="match status" value="1"/>
</dbReference>
<evidence type="ECO:0000259" key="7">
    <source>
        <dbReference type="Pfam" id="PF00149"/>
    </source>
</evidence>
<evidence type="ECO:0000256" key="1">
    <source>
        <dbReference type="ARBA" id="ARBA00022475"/>
    </source>
</evidence>
<evidence type="ECO:0000256" key="5">
    <source>
        <dbReference type="ARBA" id="ARBA00023211"/>
    </source>
</evidence>
<dbReference type="InterPro" id="IPR029052">
    <property type="entry name" value="Metallo-depent_PP-like"/>
</dbReference>
<feature type="region of interest" description="Disordered" evidence="6">
    <location>
        <begin position="27"/>
        <end position="54"/>
    </location>
</feature>
<proteinExistence type="predicted"/>
<evidence type="ECO:0000256" key="2">
    <source>
        <dbReference type="ARBA" id="ARBA00022519"/>
    </source>
</evidence>
<keyword evidence="9" id="KW-1185">Reference proteome</keyword>